<evidence type="ECO:0000256" key="1">
    <source>
        <dbReference type="ARBA" id="ARBA00022857"/>
    </source>
</evidence>
<dbReference type="NCBIfam" id="NF043036">
    <property type="entry name" value="ErythonDh"/>
    <property type="match status" value="1"/>
</dbReference>
<keyword evidence="1" id="KW-0521">NADP</keyword>
<dbReference type="AlphaFoldDB" id="A0A0E1WZY3"/>
<reference evidence="4" key="1">
    <citation type="submission" date="2009-01" db="EMBL/GenBank/DDBJ databases">
        <title>The Genome Sequence of Brucella pinnipedialis M292/94/1.</title>
        <authorList>
            <consortium name="The Broad Institute Genome Sequencing Platform"/>
            <person name="Ward D."/>
            <person name="Young S.K."/>
            <person name="Kodira C.D."/>
            <person name="Zeng Q."/>
            <person name="Koehrsen M."/>
            <person name="Alvarado L."/>
            <person name="Berlin A."/>
            <person name="Borenstein D."/>
            <person name="Chen Z."/>
            <person name="Engels R."/>
            <person name="Freedman E."/>
            <person name="Gellesch M."/>
            <person name="Goldberg J."/>
            <person name="Griggs A."/>
            <person name="Gujja S."/>
            <person name="Heiman D."/>
            <person name="Hepburn T."/>
            <person name="Howarth C."/>
            <person name="Jen D."/>
            <person name="Larson L."/>
            <person name="Lewis B."/>
            <person name="Mehta T."/>
            <person name="Park D."/>
            <person name="Pearson M."/>
            <person name="Roberts A."/>
            <person name="Saif S."/>
            <person name="Shea T."/>
            <person name="Shenoy N."/>
            <person name="Sisk P."/>
            <person name="Stolte C."/>
            <person name="Sykes S."/>
            <person name="Walk T."/>
            <person name="White J."/>
            <person name="Yandava C."/>
            <person name="Whatmore A.M."/>
            <person name="Perrett L.L."/>
            <person name="O'Callaghan D."/>
            <person name="Nusbaum C."/>
            <person name="Galagan J."/>
            <person name="Birren B."/>
        </authorList>
    </citation>
    <scope>NUCLEOTIDE SEQUENCE [LARGE SCALE GENOMIC DNA]</scope>
    <source>
        <strain evidence="4">M292/94/1</strain>
    </source>
</reference>
<dbReference type="GO" id="GO:0016491">
    <property type="term" value="F:oxidoreductase activity"/>
    <property type="evidence" value="ECO:0007669"/>
    <property type="project" value="InterPro"/>
</dbReference>
<dbReference type="SUPFAM" id="SSF51735">
    <property type="entry name" value="NAD(P)-binding Rossmann-fold domains"/>
    <property type="match status" value="1"/>
</dbReference>
<dbReference type="Gene3D" id="3.90.25.10">
    <property type="entry name" value="UDP-galactose 4-epimerase, domain 1"/>
    <property type="match status" value="1"/>
</dbReference>
<dbReference type="Proteomes" id="UP000004659">
    <property type="component" value="Unassembled WGS sequence"/>
</dbReference>
<sequence length="321" mass="33925">MAKIVVTGGAGFLGSRLIRGLLASRGQNGVPSFDSIVSVDLVACSIDDPRITSVTGDIADPAFARSVITKGTVGVYHMAAALSGQSEAEFDVGMRVNIDGTRALLEAARATQEAPKFIFTSSLAVFGGEMPDVVPENLALLPQSSYGAEKAIGEFLVGDYSRRGFIDGRICRLPTIVVRPGKPNSAASSFASGIIREPLAGIASNNPVPPATRMWLSSPDIAARNLVHAITVEGSALGINRVLNLPGICVTVADMLDSLERIAGKDVRALVSAEPEQRVIDIVCSWPGEFDIARPLALGFTRDADFDAVVRQYRDEFAHSS</sequence>
<organism evidence="4">
    <name type="scientific">Brucella pinnipedialis M292/94/1</name>
    <dbReference type="NCBI Taxonomy" id="520462"/>
    <lineage>
        <taxon>Bacteria</taxon>
        <taxon>Pseudomonadati</taxon>
        <taxon>Pseudomonadota</taxon>
        <taxon>Alphaproteobacteria</taxon>
        <taxon>Hyphomicrobiales</taxon>
        <taxon>Brucellaceae</taxon>
        <taxon>Brucella/Ochrobactrum group</taxon>
        <taxon>Brucella</taxon>
    </lineage>
</organism>
<evidence type="ECO:0000259" key="3">
    <source>
        <dbReference type="Pfam" id="PF01370"/>
    </source>
</evidence>
<keyword evidence="2" id="KW-0119">Carbohydrate metabolism</keyword>
<proteinExistence type="predicted"/>
<name>A0A0E1WZY3_9HYPH</name>
<dbReference type="Gene3D" id="3.40.50.720">
    <property type="entry name" value="NAD(P)-binding Rossmann-like Domain"/>
    <property type="match status" value="1"/>
</dbReference>
<dbReference type="InterPro" id="IPR001509">
    <property type="entry name" value="Epimerase_deHydtase"/>
</dbReference>
<dbReference type="EMBL" id="EQ999534">
    <property type="protein sequence ID" value="EEZ29441.1"/>
    <property type="molecule type" value="Genomic_DNA"/>
</dbReference>
<dbReference type="RefSeq" id="WP_002966436.1">
    <property type="nucleotide sequence ID" value="NZ_EQ999534.1"/>
</dbReference>
<dbReference type="HOGENOM" id="CLU_007383_19_0_5"/>
<dbReference type="InterPro" id="IPR050005">
    <property type="entry name" value="DenD"/>
</dbReference>
<dbReference type="InterPro" id="IPR036291">
    <property type="entry name" value="NAD(P)-bd_dom_sf"/>
</dbReference>
<evidence type="ECO:0000313" key="4">
    <source>
        <dbReference type="EMBL" id="EEZ29441.1"/>
    </source>
</evidence>
<dbReference type="Pfam" id="PF01370">
    <property type="entry name" value="Epimerase"/>
    <property type="match status" value="1"/>
</dbReference>
<gene>
    <name evidence="4" type="ORF">BALG_02794</name>
</gene>
<accession>A0A0E1WZY3</accession>
<dbReference type="PANTHER" id="PTHR43103:SF3">
    <property type="entry name" value="ADP-L-GLYCERO-D-MANNO-HEPTOSE-6-EPIMERASE"/>
    <property type="match status" value="1"/>
</dbReference>
<feature type="domain" description="NAD-dependent epimerase/dehydratase" evidence="3">
    <location>
        <begin position="4"/>
        <end position="200"/>
    </location>
</feature>
<evidence type="ECO:0000256" key="2">
    <source>
        <dbReference type="ARBA" id="ARBA00023277"/>
    </source>
</evidence>
<dbReference type="GeneID" id="93015888"/>
<dbReference type="PANTHER" id="PTHR43103">
    <property type="entry name" value="NUCLEOSIDE-DIPHOSPHATE-SUGAR EPIMERASE"/>
    <property type="match status" value="1"/>
</dbReference>
<protein>
    <submittedName>
        <fullName evidence="4">NAD-dependent epimerase/dehydratase</fullName>
    </submittedName>
</protein>